<organism evidence="10 11">
    <name type="scientific">Mucilaginibacter boryungensis</name>
    <dbReference type="NCBI Taxonomy" id="768480"/>
    <lineage>
        <taxon>Bacteria</taxon>
        <taxon>Pseudomonadati</taxon>
        <taxon>Bacteroidota</taxon>
        <taxon>Sphingobacteriia</taxon>
        <taxon>Sphingobacteriales</taxon>
        <taxon>Sphingobacteriaceae</taxon>
        <taxon>Mucilaginibacter</taxon>
    </lineage>
</organism>
<reference evidence="10 11" key="1">
    <citation type="submission" date="2020-10" db="EMBL/GenBank/DDBJ databases">
        <title>Mucilaginibacter mali sp. nov., isolated from rhizosphere soil of apple orchard.</title>
        <authorList>
            <person name="Lee J.-S."/>
            <person name="Kim H.S."/>
            <person name="Kim J.-S."/>
        </authorList>
    </citation>
    <scope>NUCLEOTIDE SEQUENCE [LARGE SCALE GENOMIC DNA]</scope>
    <source>
        <strain evidence="10 11">KCTC 23157</strain>
    </source>
</reference>
<keyword evidence="2 8" id="KW-0813">Transport</keyword>
<dbReference type="PROSITE" id="PS52016">
    <property type="entry name" value="TONB_DEPENDENT_REC_3"/>
    <property type="match status" value="1"/>
</dbReference>
<gene>
    <name evidence="10" type="ORF">IRJ18_01575</name>
</gene>
<dbReference type="Gene3D" id="2.170.130.10">
    <property type="entry name" value="TonB-dependent receptor, plug domain"/>
    <property type="match status" value="1"/>
</dbReference>
<dbReference type="InterPro" id="IPR008969">
    <property type="entry name" value="CarboxyPept-like_regulatory"/>
</dbReference>
<keyword evidence="4 8" id="KW-0812">Transmembrane</keyword>
<evidence type="ECO:0000313" key="10">
    <source>
        <dbReference type="EMBL" id="MBE9665031.1"/>
    </source>
</evidence>
<comment type="caution">
    <text evidence="10">The sequence shown here is derived from an EMBL/GenBank/DDBJ whole genome shotgun (WGS) entry which is preliminary data.</text>
</comment>
<feature type="domain" description="TonB-dependent receptor plug" evidence="9">
    <location>
        <begin position="107"/>
        <end position="216"/>
    </location>
</feature>
<dbReference type="InterPro" id="IPR036942">
    <property type="entry name" value="Beta-barrel_TonB_sf"/>
</dbReference>
<evidence type="ECO:0000256" key="8">
    <source>
        <dbReference type="PROSITE-ProRule" id="PRU01360"/>
    </source>
</evidence>
<dbReference type="NCBIfam" id="TIGR04056">
    <property type="entry name" value="OMP_RagA_SusC"/>
    <property type="match status" value="1"/>
</dbReference>
<dbReference type="Gene3D" id="2.40.170.20">
    <property type="entry name" value="TonB-dependent receptor, beta-barrel domain"/>
    <property type="match status" value="1"/>
</dbReference>
<dbReference type="EMBL" id="JADFFM010000001">
    <property type="protein sequence ID" value="MBE9665031.1"/>
    <property type="molecule type" value="Genomic_DNA"/>
</dbReference>
<evidence type="ECO:0000256" key="6">
    <source>
        <dbReference type="ARBA" id="ARBA00023136"/>
    </source>
</evidence>
<dbReference type="PANTHER" id="PTHR30069:SF29">
    <property type="entry name" value="HEMOGLOBIN AND HEMOGLOBIN-HAPTOGLOBIN-BINDING PROTEIN 1-RELATED"/>
    <property type="match status" value="1"/>
</dbReference>
<evidence type="ECO:0000259" key="9">
    <source>
        <dbReference type="Pfam" id="PF07715"/>
    </source>
</evidence>
<dbReference type="InterPro" id="IPR037066">
    <property type="entry name" value="Plug_dom_sf"/>
</dbReference>
<dbReference type="SUPFAM" id="SSF49464">
    <property type="entry name" value="Carboxypeptidase regulatory domain-like"/>
    <property type="match status" value="1"/>
</dbReference>
<proteinExistence type="inferred from homology"/>
<evidence type="ECO:0000313" key="11">
    <source>
        <dbReference type="Proteomes" id="UP000632774"/>
    </source>
</evidence>
<evidence type="ECO:0000256" key="3">
    <source>
        <dbReference type="ARBA" id="ARBA00022452"/>
    </source>
</evidence>
<keyword evidence="7 8" id="KW-0998">Cell outer membrane</keyword>
<dbReference type="InterPro" id="IPR023996">
    <property type="entry name" value="TonB-dep_OMP_SusC/RagA"/>
</dbReference>
<evidence type="ECO:0000256" key="7">
    <source>
        <dbReference type="ARBA" id="ARBA00023237"/>
    </source>
</evidence>
<comment type="subcellular location">
    <subcellularLocation>
        <location evidence="1 8">Cell outer membrane</location>
        <topology evidence="1 8">Multi-pass membrane protein</topology>
    </subcellularLocation>
</comment>
<evidence type="ECO:0000256" key="5">
    <source>
        <dbReference type="ARBA" id="ARBA00022729"/>
    </source>
</evidence>
<dbReference type="NCBIfam" id="TIGR04057">
    <property type="entry name" value="SusC_RagA_signa"/>
    <property type="match status" value="1"/>
</dbReference>
<dbReference type="Proteomes" id="UP000632774">
    <property type="component" value="Unassembled WGS sequence"/>
</dbReference>
<dbReference type="PANTHER" id="PTHR30069">
    <property type="entry name" value="TONB-DEPENDENT OUTER MEMBRANE RECEPTOR"/>
    <property type="match status" value="1"/>
</dbReference>
<keyword evidence="3 8" id="KW-1134">Transmembrane beta strand</keyword>
<name>A0ABR9XCA9_9SPHI</name>
<dbReference type="Pfam" id="PF07715">
    <property type="entry name" value="Plug"/>
    <property type="match status" value="1"/>
</dbReference>
<protein>
    <submittedName>
        <fullName evidence="10">SusC/RagA family TonB-linked outer membrane protein</fullName>
    </submittedName>
</protein>
<keyword evidence="11" id="KW-1185">Reference proteome</keyword>
<evidence type="ECO:0000256" key="4">
    <source>
        <dbReference type="ARBA" id="ARBA00022692"/>
    </source>
</evidence>
<sequence>MLFVSLSYSLAFGQTQTVTGKVIDSSTGDPVIGATVVLVNSTTGVAADVNGSFKINVPAGAILRFNSVGYISVKAQADFTKPMVIKLAPDKTGLNEVIVVGYGQQRKATVTGAIATVDAHTFEDRGPTNNPIANLQGQVPGVVVTRTSAQPGRENWNFQIRGATSVNAQDPLVILDGIALNNNNELNSLNPNDIDNISFLKDAAASIYGARAAYGVVLITTKRGKAGKMTIQYNPSVSEKLIGLQPKTVDLATWASGASQALTNDAYGVAPTTYIWYLYAQLALANLGKVIPATAIPGYNGTAITAGLFYNGTPVPVFTDVKEFDFLDTKMSDVLWGRATSTEHNLNVSGGSEKEQYRFSAGYLNDGSQLRWGNNGNQRYNLRFNNDYKFGPAFNMSNTVSLEKNDIQQPTLYSFTSYSALGTSFMPGVPALTVSGRPYAWGTTYSPPGLLRDGGDNLEANTRILLNTKLNFNFLEHFTASANIGYNTWYQDQRVQTKQVQMYSYYDTNLIVTNPSAGGTSASGGNLSSNYYRQNITDPFYTLTGTVAYTNTFNKVHNVMLMAGTSYERDEYDMFNARTFNLLSDDIPALGLGLSSGTAGYVTDGEERYHTALGSYFGRFTYNYKGKYMLEAIGRYDGSSRLIDYKRWKAFYGASAAWRLSEEGLIKKLNFFDDLKLRVSYGTSGNQTGIGRYDYLQSLNGGSSGSLLGSTIASQVTTTGSLVSLDRTWETVKKANLGVDFAILKNKLSGTFEVFQNRNDNMLIQVTYPGTLGAAAPASNNGNLKTWGWEGQLTYRDHIGKVSFSIAGNITDSQNKLIYYNGVPLIASGYNATVEGYPLGSYFGLKYDGKLQSQSQVDAYNKFYTGNTIGLPAATPLANPAGQFSGLRPGDNSFADVNGDGKLTAGTSTKDMGDFVYLGSDVPRYAYGLNLGAQWNGFDFFAILQGVGKRTIFRAGSANNWRVPFTSINQMQTTSWVGNVWSPENPSAYYPNLHSANNNAINNYNYQASTWSVENGAYLRLKNLVIGYSLPKALLQRTKALSSVRFYISGSDLWEVSAIHDGWDPETTRTASGNERYPFYRYLTLGANITF</sequence>
<dbReference type="SUPFAM" id="SSF56935">
    <property type="entry name" value="Porins"/>
    <property type="match status" value="1"/>
</dbReference>
<dbReference type="InterPro" id="IPR023997">
    <property type="entry name" value="TonB-dep_OMP_SusC/RagA_CS"/>
</dbReference>
<dbReference type="Pfam" id="PF13715">
    <property type="entry name" value="CarbopepD_reg_2"/>
    <property type="match status" value="1"/>
</dbReference>
<dbReference type="InterPro" id="IPR012910">
    <property type="entry name" value="Plug_dom"/>
</dbReference>
<accession>A0ABR9XCA9</accession>
<evidence type="ECO:0000256" key="1">
    <source>
        <dbReference type="ARBA" id="ARBA00004571"/>
    </source>
</evidence>
<dbReference type="RefSeq" id="WP_194104449.1">
    <property type="nucleotide sequence ID" value="NZ_JADFFM010000001.1"/>
</dbReference>
<dbReference type="Gene3D" id="2.60.40.1120">
    <property type="entry name" value="Carboxypeptidase-like, regulatory domain"/>
    <property type="match status" value="1"/>
</dbReference>
<keyword evidence="6 8" id="KW-0472">Membrane</keyword>
<dbReference type="InterPro" id="IPR039426">
    <property type="entry name" value="TonB-dep_rcpt-like"/>
</dbReference>
<keyword evidence="5" id="KW-0732">Signal</keyword>
<comment type="similarity">
    <text evidence="8">Belongs to the TonB-dependent receptor family.</text>
</comment>
<evidence type="ECO:0000256" key="2">
    <source>
        <dbReference type="ARBA" id="ARBA00022448"/>
    </source>
</evidence>